<dbReference type="InterPro" id="IPR022771">
    <property type="entry name" value="WAPL_C"/>
</dbReference>
<evidence type="ECO:0000313" key="5">
    <source>
        <dbReference type="Proteomes" id="UP000198372"/>
    </source>
</evidence>
<dbReference type="InterPro" id="IPR039874">
    <property type="entry name" value="WAPL"/>
</dbReference>
<feature type="compositionally biased region" description="Polar residues" evidence="2">
    <location>
        <begin position="151"/>
        <end position="164"/>
    </location>
</feature>
<dbReference type="Gene3D" id="1.25.10.10">
    <property type="entry name" value="Leucine-rich Repeat Variant"/>
    <property type="match status" value="1"/>
</dbReference>
<evidence type="ECO:0000259" key="3">
    <source>
        <dbReference type="Pfam" id="PF07814"/>
    </source>
</evidence>
<accession>A0A238FGC3</accession>
<keyword evidence="5" id="KW-1185">Reference proteome</keyword>
<feature type="domain" description="Wings apart-like protein C-terminal" evidence="3">
    <location>
        <begin position="591"/>
        <end position="661"/>
    </location>
</feature>
<feature type="region of interest" description="Disordered" evidence="2">
    <location>
        <begin position="143"/>
        <end position="355"/>
    </location>
</feature>
<feature type="region of interest" description="Disordered" evidence="2">
    <location>
        <begin position="996"/>
        <end position="1020"/>
    </location>
</feature>
<feature type="region of interest" description="Disordered" evidence="2">
    <location>
        <begin position="1150"/>
        <end position="1183"/>
    </location>
</feature>
<feature type="region of interest" description="Disordered" evidence="2">
    <location>
        <begin position="367"/>
        <end position="477"/>
    </location>
</feature>
<feature type="compositionally biased region" description="Pro residues" evidence="2">
    <location>
        <begin position="305"/>
        <end position="315"/>
    </location>
</feature>
<feature type="compositionally biased region" description="Low complexity" evidence="2">
    <location>
        <begin position="180"/>
        <end position="199"/>
    </location>
</feature>
<feature type="region of interest" description="Disordered" evidence="2">
    <location>
        <begin position="1"/>
        <end position="131"/>
    </location>
</feature>
<reference evidence="5" key="1">
    <citation type="submission" date="2016-09" db="EMBL/GenBank/DDBJ databases">
        <authorList>
            <person name="Jeantristanb JTB J.-T."/>
            <person name="Ricardo R."/>
        </authorList>
    </citation>
    <scope>NUCLEOTIDE SEQUENCE [LARGE SCALE GENOMIC DNA]</scope>
</reference>
<comment type="similarity">
    <text evidence="1">Belongs to the WAPL family.</text>
</comment>
<proteinExistence type="inferred from homology"/>
<feature type="compositionally biased region" description="Low complexity" evidence="2">
    <location>
        <begin position="448"/>
        <end position="468"/>
    </location>
</feature>
<feature type="compositionally biased region" description="Basic and acidic residues" evidence="2">
    <location>
        <begin position="996"/>
        <end position="1011"/>
    </location>
</feature>
<feature type="compositionally biased region" description="Low complexity" evidence="2">
    <location>
        <begin position="31"/>
        <end position="55"/>
    </location>
</feature>
<feature type="compositionally biased region" description="Polar residues" evidence="2">
    <location>
        <begin position="56"/>
        <end position="70"/>
    </location>
</feature>
<sequence>MAIATPSSPLATTSRSDDASPGSAKSRLNNTRTYGRRGLAAAAAASGTTGLRGSTPASMTTPSYAQSHHNGTAMHLDNSSSSSGGSDTEQDQLIEKQLGLGLSAPTASSRVDKGKGKVQVKQVDTTASSSTVITTLTPKRSISTLRGKEAQGSTASTSSANLVSLSGARVVSRALPSSVPSTRHAPTPSTSASSSSSTPKPELISKLNHKMQDSDDEDDDVQEPPSPPPRRKRPLPLSNPPVLAPTTNKPTSAKATPLSATRPSHGRVPSTQAKTKTSSVSPNKKRKTIETDLKGATPTTTARPSTPPPPPPVPSRTPRSSTPELSRSSTASKVASTSAARVAAITSPLRSPAKDLSGIFDAFNSATASASDSGRSAAPKEVPPKSPSKSPLKESTTSWSVVAGMAPRRRGSSPGLTRQGSLTPTSSRTLNALSPRSLGPSHSQPILSPTRPTSRSGSPSRHPSPSTPNLSIPTLSGVPNRVVPSLIESGAIAPRASGAGVRKTYGGGGGRSFRRDKDEDDLMGLPSALSKEVEEDEASQESMSIISPERTSVIPTATTTARRSYSSMRIEYGVEEEETILLESQQASSLSSITQLIAKGESTKFMDEVAYLLEGLGDADASIGIRRSSAIELVRKVVEEREFSKRIKSLGLEEAVYKALRRCQLETHKEGAGEGRDRCLELCLAVFLGRIARDQRGFEPLMRVTSREVGGEGIKSRRGDGEGANEGDVLGVVRGWLEATWSAEEIGTAAKGVGKAELRSLTGLRNLIINNDLLGAHSSSTPFPTTLGSLAIQLLSTIASFEPRAIFRPQLLVCTSGSLKALVGTMTKGCEALESRLTKYEKGLDLVPLPEQPTTATSTTTKTSARSSLHLPLVALQIGVLETCLSVCPEQALGPLTQTSTSLVTSFSTLILISELVIFGHRGSSSIAPDTDAELVERPEQRAAIACLLGALKLVVQLTIADARWSAELVAVHQGRIVGSLVRVLQSARKGMIVVGEEKRGKEKDESRGDDQEKDGEEQEGDKAMLDLLCLALGTLTNLVESVDHVKTILRETLLSPTCQERRRCTLVCHCDGREPAVSALAKLYIETPPTSNEINTSFLTGYSGLLLGLTMLDSERNEAIVEEALKGHPRARKELQAAMAEFASLHESIEDGSGGAEGEADEEGHEAAGIGSGVGDRDKERGQVAVRIREMLRRMKA</sequence>
<dbReference type="EMBL" id="FMSP01000008">
    <property type="protein sequence ID" value="SCV72287.1"/>
    <property type="molecule type" value="Genomic_DNA"/>
</dbReference>
<dbReference type="PANTHER" id="PTHR22100">
    <property type="entry name" value="WINGS APART-LIKE PROTEIN HOMOLOG"/>
    <property type="match status" value="1"/>
</dbReference>
<evidence type="ECO:0000256" key="1">
    <source>
        <dbReference type="ARBA" id="ARBA00006854"/>
    </source>
</evidence>
<dbReference type="Proteomes" id="UP000198372">
    <property type="component" value="Unassembled WGS sequence"/>
</dbReference>
<dbReference type="AlphaFoldDB" id="A0A238FGC3"/>
<dbReference type="PANTHER" id="PTHR22100:SF13">
    <property type="entry name" value="WINGS APART-LIKE PROTEIN HOMOLOG"/>
    <property type="match status" value="1"/>
</dbReference>
<feature type="compositionally biased region" description="Polar residues" evidence="2">
    <location>
        <begin position="269"/>
        <end position="282"/>
    </location>
</feature>
<feature type="region of interest" description="Disordered" evidence="2">
    <location>
        <begin position="498"/>
        <end position="523"/>
    </location>
</feature>
<name>A0A238FGC3_9BASI</name>
<feature type="compositionally biased region" description="Low complexity" evidence="2">
    <location>
        <begin position="316"/>
        <end position="344"/>
    </location>
</feature>
<dbReference type="Pfam" id="PF07814">
    <property type="entry name" value="WAPL"/>
    <property type="match status" value="1"/>
</dbReference>
<protein>
    <submittedName>
        <fullName evidence="4">BQ2448_4981 protein</fullName>
    </submittedName>
</protein>
<gene>
    <name evidence="4" type="ORF">BQ2448_4981</name>
</gene>
<feature type="compositionally biased region" description="Polar residues" evidence="2">
    <location>
        <begin position="245"/>
        <end position="262"/>
    </location>
</feature>
<feature type="compositionally biased region" description="Polar residues" evidence="2">
    <location>
        <begin position="1"/>
        <end position="14"/>
    </location>
</feature>
<organism evidence="4 5">
    <name type="scientific">Microbotryum intermedium</name>
    <dbReference type="NCBI Taxonomy" id="269621"/>
    <lineage>
        <taxon>Eukaryota</taxon>
        <taxon>Fungi</taxon>
        <taxon>Dikarya</taxon>
        <taxon>Basidiomycota</taxon>
        <taxon>Pucciniomycotina</taxon>
        <taxon>Microbotryomycetes</taxon>
        <taxon>Microbotryales</taxon>
        <taxon>Microbotryaceae</taxon>
        <taxon>Microbotryum</taxon>
    </lineage>
</organism>
<dbReference type="InterPro" id="IPR011989">
    <property type="entry name" value="ARM-like"/>
</dbReference>
<dbReference type="STRING" id="269621.A0A238FGC3"/>
<dbReference type="OrthoDB" id="2538457at2759"/>
<evidence type="ECO:0000313" key="4">
    <source>
        <dbReference type="EMBL" id="SCV72287.1"/>
    </source>
</evidence>
<feature type="compositionally biased region" description="Polar residues" evidence="2">
    <location>
        <begin position="414"/>
        <end position="447"/>
    </location>
</feature>
<evidence type="ECO:0000256" key="2">
    <source>
        <dbReference type="SAM" id="MobiDB-lite"/>
    </source>
</evidence>
<feature type="compositionally biased region" description="Low complexity" evidence="2">
    <location>
        <begin position="387"/>
        <end position="398"/>
    </location>
</feature>